<dbReference type="GO" id="GO:0004637">
    <property type="term" value="F:phosphoribosylamine-glycine ligase activity"/>
    <property type="evidence" value="ECO:0007669"/>
    <property type="project" value="UniProtKB-EC"/>
</dbReference>
<proteinExistence type="inferred from homology"/>
<evidence type="ECO:0000256" key="9">
    <source>
        <dbReference type="ARBA" id="ARBA00042864"/>
    </source>
</evidence>
<dbReference type="AlphaFoldDB" id="A0A1F5GF42"/>
<evidence type="ECO:0000256" key="6">
    <source>
        <dbReference type="ARBA" id="ARBA00022840"/>
    </source>
</evidence>
<protein>
    <recommendedName>
        <fullName evidence="2">phosphoribosylamine--glycine ligase</fullName>
        <ecNumber evidence="2">6.3.4.13</ecNumber>
    </recommendedName>
    <alternativeName>
        <fullName evidence="8">Glycinamide ribonucleotide synthetase</fullName>
    </alternativeName>
    <alternativeName>
        <fullName evidence="9">Phosphoribosylglycinamide synthetase</fullName>
    </alternativeName>
</protein>
<dbReference type="GO" id="GO:0009113">
    <property type="term" value="P:purine nucleobase biosynthetic process"/>
    <property type="evidence" value="ECO:0007669"/>
    <property type="project" value="InterPro"/>
</dbReference>
<dbReference type="EC" id="6.3.4.13" evidence="2"/>
<dbReference type="Pfam" id="PF02844">
    <property type="entry name" value="GARS_N"/>
    <property type="match status" value="1"/>
</dbReference>
<dbReference type="STRING" id="1797716.A3D07_03985"/>
<dbReference type="PROSITE" id="PS50975">
    <property type="entry name" value="ATP_GRASP"/>
    <property type="match status" value="1"/>
</dbReference>
<dbReference type="Gene3D" id="3.90.600.10">
    <property type="entry name" value="Phosphoribosylglycinamide synthetase, C-terminal domain"/>
    <property type="match status" value="1"/>
</dbReference>
<dbReference type="InterPro" id="IPR011054">
    <property type="entry name" value="Rudment_hybrid_motif"/>
</dbReference>
<evidence type="ECO:0000256" key="3">
    <source>
        <dbReference type="ARBA" id="ARBA00022598"/>
    </source>
</evidence>
<dbReference type="EMBL" id="MFBF01000044">
    <property type="protein sequence ID" value="OGD90456.1"/>
    <property type="molecule type" value="Genomic_DNA"/>
</dbReference>
<dbReference type="InterPro" id="IPR011761">
    <property type="entry name" value="ATP-grasp"/>
</dbReference>
<dbReference type="Gene3D" id="3.40.50.20">
    <property type="match status" value="1"/>
</dbReference>
<dbReference type="InterPro" id="IPR016185">
    <property type="entry name" value="PreATP-grasp_dom_sf"/>
</dbReference>
<gene>
    <name evidence="12" type="ORF">A3D07_03985</name>
</gene>
<keyword evidence="6 10" id="KW-0067">ATP-binding</keyword>
<comment type="similarity">
    <text evidence="7">Belongs to the GARS family.</text>
</comment>
<dbReference type="SUPFAM" id="SSF51246">
    <property type="entry name" value="Rudiment single hybrid motif"/>
    <property type="match status" value="1"/>
</dbReference>
<dbReference type="SUPFAM" id="SSF52440">
    <property type="entry name" value="PreATP-grasp domain"/>
    <property type="match status" value="1"/>
</dbReference>
<accession>A0A1F5GF42</accession>
<keyword evidence="5" id="KW-0658">Purine biosynthesis</keyword>
<dbReference type="Pfam" id="PF02843">
    <property type="entry name" value="GARS_C"/>
    <property type="match status" value="1"/>
</dbReference>
<dbReference type="SUPFAM" id="SSF56059">
    <property type="entry name" value="Glutathione synthetase ATP-binding domain-like"/>
    <property type="match status" value="1"/>
</dbReference>
<dbReference type="UniPathway" id="UPA00074">
    <property type="reaction ID" value="UER00125"/>
</dbReference>
<evidence type="ECO:0000313" key="12">
    <source>
        <dbReference type="EMBL" id="OGD90456.1"/>
    </source>
</evidence>
<organism evidence="12 13">
    <name type="scientific">Candidatus Curtissbacteria bacterium RIFCSPHIGHO2_02_FULL_42_15</name>
    <dbReference type="NCBI Taxonomy" id="1797716"/>
    <lineage>
        <taxon>Bacteria</taxon>
        <taxon>Candidatus Curtissiibacteriota</taxon>
    </lineage>
</organism>
<name>A0A1F5GF42_9BACT</name>
<keyword evidence="3 12" id="KW-0436">Ligase</keyword>
<comment type="caution">
    <text evidence="12">The sequence shown here is derived from an EMBL/GenBank/DDBJ whole genome shotgun (WGS) entry which is preliminary data.</text>
</comment>
<dbReference type="InterPro" id="IPR037123">
    <property type="entry name" value="PRibGlycinamide_synth_C_sf"/>
</dbReference>
<evidence type="ECO:0000256" key="10">
    <source>
        <dbReference type="PROSITE-ProRule" id="PRU00409"/>
    </source>
</evidence>
<dbReference type="NCBIfam" id="TIGR00877">
    <property type="entry name" value="purD"/>
    <property type="match status" value="1"/>
</dbReference>
<evidence type="ECO:0000256" key="8">
    <source>
        <dbReference type="ARBA" id="ARBA00042242"/>
    </source>
</evidence>
<feature type="domain" description="ATP-grasp" evidence="11">
    <location>
        <begin position="114"/>
        <end position="318"/>
    </location>
</feature>
<dbReference type="InterPro" id="IPR013815">
    <property type="entry name" value="ATP_grasp_subdomain_1"/>
</dbReference>
<dbReference type="Proteomes" id="UP000177124">
    <property type="component" value="Unassembled WGS sequence"/>
</dbReference>
<comment type="pathway">
    <text evidence="1">Purine metabolism; IMP biosynthesis via de novo pathway; N(1)-(5-phospho-D-ribosyl)glycinamide from 5-phospho-alpha-D-ribose 1-diphosphate: step 2/2.</text>
</comment>
<evidence type="ECO:0000256" key="5">
    <source>
        <dbReference type="ARBA" id="ARBA00022755"/>
    </source>
</evidence>
<keyword evidence="4 10" id="KW-0547">Nucleotide-binding</keyword>
<dbReference type="GO" id="GO:0005524">
    <property type="term" value="F:ATP binding"/>
    <property type="evidence" value="ECO:0007669"/>
    <property type="project" value="UniProtKB-UniRule"/>
</dbReference>
<dbReference type="Gene3D" id="3.30.1490.20">
    <property type="entry name" value="ATP-grasp fold, A domain"/>
    <property type="match status" value="1"/>
</dbReference>
<dbReference type="SMART" id="SM01210">
    <property type="entry name" value="GARS_C"/>
    <property type="match status" value="1"/>
</dbReference>
<evidence type="ECO:0000256" key="7">
    <source>
        <dbReference type="ARBA" id="ARBA00038345"/>
    </source>
</evidence>
<dbReference type="PANTHER" id="PTHR43472">
    <property type="entry name" value="PHOSPHORIBOSYLAMINE--GLYCINE LIGASE"/>
    <property type="match status" value="1"/>
</dbReference>
<dbReference type="SMART" id="SM01209">
    <property type="entry name" value="GARS_A"/>
    <property type="match status" value="1"/>
</dbReference>
<dbReference type="InterPro" id="IPR020561">
    <property type="entry name" value="PRibGlycinamid_synth_ATP-grasp"/>
</dbReference>
<dbReference type="GO" id="GO:0006189">
    <property type="term" value="P:'de novo' IMP biosynthetic process"/>
    <property type="evidence" value="ECO:0007669"/>
    <property type="project" value="UniProtKB-UniPathway"/>
</dbReference>
<dbReference type="Pfam" id="PF01071">
    <property type="entry name" value="GARS_A"/>
    <property type="match status" value="1"/>
</dbReference>
<evidence type="ECO:0000313" key="13">
    <source>
        <dbReference type="Proteomes" id="UP000177124"/>
    </source>
</evidence>
<evidence type="ECO:0000256" key="4">
    <source>
        <dbReference type="ARBA" id="ARBA00022741"/>
    </source>
</evidence>
<dbReference type="GO" id="GO:0046872">
    <property type="term" value="F:metal ion binding"/>
    <property type="evidence" value="ECO:0007669"/>
    <property type="project" value="InterPro"/>
</dbReference>
<dbReference type="InterPro" id="IPR020560">
    <property type="entry name" value="PRibGlycinamide_synth_C-dom"/>
</dbReference>
<sequence length="432" mass="47218">MAATVLVIDGGGRAATLAQKYTQSKHVKKLLVVPGNDLIPISSKKPAKIFPHLKTTDTSEIVEIAKQEKVDLADVAQDDAVACGLSDSLTKAGIKVFGPSKSAGQIEWDKAWARKFMKQFNIPAPSFKIYRSEFEGIKFIENQKDGNWFIKASGLAAGKGAISAKNKKEAISAIKQMKNFGKAGQIYLVEECIDGEEFSAFALVSNEQFQIIGFAQDHKRVFGKDHGPNTGGMGCSSPPRIVSLKVEAQVKSIIKKTVRGLSKLKRPYVGVLYLGGMVDKNSKVWVIEFNARWGDPEAQVILTSVKNDYFELVAAALKGSMPKIEKDNKYRVVVAAASKGYPGDYSEVVGKEITGFGELLKKATVFGAGAKYEDGRWVAAGGRLFYVLGEGRNVAQAREMAYNALSLVDVEGNNLHYRTDIGWRDVARFYTK</sequence>
<evidence type="ECO:0000256" key="1">
    <source>
        <dbReference type="ARBA" id="ARBA00005174"/>
    </source>
</evidence>
<dbReference type="InterPro" id="IPR020562">
    <property type="entry name" value="PRibGlycinamide_synth_N"/>
</dbReference>
<dbReference type="Gene3D" id="3.30.470.20">
    <property type="entry name" value="ATP-grasp fold, B domain"/>
    <property type="match status" value="1"/>
</dbReference>
<dbReference type="PANTHER" id="PTHR43472:SF1">
    <property type="entry name" value="PHOSPHORIBOSYLAMINE--GLYCINE LIGASE, CHLOROPLASTIC"/>
    <property type="match status" value="1"/>
</dbReference>
<dbReference type="InterPro" id="IPR000115">
    <property type="entry name" value="PRibGlycinamide_synth"/>
</dbReference>
<reference evidence="12 13" key="1">
    <citation type="journal article" date="2016" name="Nat. Commun.">
        <title>Thousands of microbial genomes shed light on interconnected biogeochemical processes in an aquifer system.</title>
        <authorList>
            <person name="Anantharaman K."/>
            <person name="Brown C.T."/>
            <person name="Hug L.A."/>
            <person name="Sharon I."/>
            <person name="Castelle C.J."/>
            <person name="Probst A.J."/>
            <person name="Thomas B.C."/>
            <person name="Singh A."/>
            <person name="Wilkins M.J."/>
            <person name="Karaoz U."/>
            <person name="Brodie E.L."/>
            <person name="Williams K.H."/>
            <person name="Hubbard S.S."/>
            <person name="Banfield J.F."/>
        </authorList>
    </citation>
    <scope>NUCLEOTIDE SEQUENCE [LARGE SCALE GENOMIC DNA]</scope>
</reference>
<evidence type="ECO:0000259" key="11">
    <source>
        <dbReference type="PROSITE" id="PS50975"/>
    </source>
</evidence>
<evidence type="ECO:0000256" key="2">
    <source>
        <dbReference type="ARBA" id="ARBA00013255"/>
    </source>
</evidence>